<dbReference type="AlphaFoldDB" id="A0A7S1BAS8"/>
<feature type="coiled-coil region" evidence="1">
    <location>
        <begin position="144"/>
        <end position="171"/>
    </location>
</feature>
<protein>
    <submittedName>
        <fullName evidence="3">Uncharacterized protein</fullName>
    </submittedName>
</protein>
<accession>A0A7S1BAS8</accession>
<evidence type="ECO:0000256" key="2">
    <source>
        <dbReference type="SAM" id="MobiDB-lite"/>
    </source>
</evidence>
<evidence type="ECO:0000256" key="1">
    <source>
        <dbReference type="SAM" id="Coils"/>
    </source>
</evidence>
<evidence type="ECO:0000313" key="3">
    <source>
        <dbReference type="EMBL" id="CAD8880658.1"/>
    </source>
</evidence>
<keyword evidence="1" id="KW-0175">Coiled coil</keyword>
<feature type="region of interest" description="Disordered" evidence="2">
    <location>
        <begin position="442"/>
        <end position="516"/>
    </location>
</feature>
<feature type="region of interest" description="Disordered" evidence="2">
    <location>
        <begin position="535"/>
        <end position="580"/>
    </location>
</feature>
<dbReference type="EMBL" id="HBFR01010882">
    <property type="protein sequence ID" value="CAD8880658.1"/>
    <property type="molecule type" value="Transcribed_RNA"/>
</dbReference>
<feature type="compositionally biased region" description="Basic and acidic residues" evidence="2">
    <location>
        <begin position="561"/>
        <end position="572"/>
    </location>
</feature>
<feature type="region of interest" description="Disordered" evidence="2">
    <location>
        <begin position="75"/>
        <end position="95"/>
    </location>
</feature>
<reference evidence="3" key="1">
    <citation type="submission" date="2021-01" db="EMBL/GenBank/DDBJ databases">
        <authorList>
            <person name="Corre E."/>
            <person name="Pelletier E."/>
            <person name="Niang G."/>
            <person name="Scheremetjew M."/>
            <person name="Finn R."/>
            <person name="Kale V."/>
            <person name="Holt S."/>
            <person name="Cochrane G."/>
            <person name="Meng A."/>
            <person name="Brown T."/>
            <person name="Cohen L."/>
        </authorList>
    </citation>
    <scope>NUCLEOTIDE SEQUENCE</scope>
    <source>
        <strain evidence="3">308</strain>
    </source>
</reference>
<dbReference type="InterPro" id="IPR027267">
    <property type="entry name" value="AH/BAR_dom_sf"/>
</dbReference>
<feature type="compositionally biased region" description="Low complexity" evidence="2">
    <location>
        <begin position="447"/>
        <end position="461"/>
    </location>
</feature>
<gene>
    <name evidence="3" type="ORF">CHYS00102_LOCUS7844</name>
</gene>
<dbReference type="Gene3D" id="1.20.1270.60">
    <property type="entry name" value="Arfaptin homology (AH) domain/BAR domain"/>
    <property type="match status" value="1"/>
</dbReference>
<dbReference type="SUPFAM" id="SSF103657">
    <property type="entry name" value="BAR/IMD domain-like"/>
    <property type="match status" value="1"/>
</dbReference>
<proteinExistence type="predicted"/>
<name>A0A7S1BAS8_9STRA</name>
<sequence length="776" mass="87514">MVPSRVFDKFAERTGIRDAITKSDEVKRAKEEYTVLRNNIGKLIICLQDNEKKIQDNRESRKRTANQLVEMVKSSPLKDCVSSRNDTESNDDGESKNKTYLSIFNAFDKRQDILLDKFNVYIINYVIEWRKIIKIRVMQALQSFEKLRLEYDHYQRKVSAMEKTLSSINQRGKPIDQAFTQKMKRNQEKLDETKDRYDEGYVKTILLLNEVTKRSWKDLQPILVKIAQFDSAYASEQIDVFEGLDDMIETLQQIAIKNGMPKMGRLKNLAFDEPEELFTGFSNNSEGAKDACDDVSNVIMDLGDDGKTSNEIDSILDLSPSDVDFDMKFKEKIDLEISRLTDSSFQLSVGGSVTASVSESVDGETSGPVNGAASGSIVETAVKPTSESVYKEEESLVEFQGVSASWSVTDEQKSYISNKSIQNTDDWADELSTLVENEDKYAEADPFESSSQFSSPEKSSSVQGAGIDKNIEVLDDLDDDKSGTEREDCSFLEKEVEHNSSLADDEHSKDQVTKAKQVLPIEKRDDSIRKMIIGENVIPDGSSRSKIFTSDPSSSKSQSNLERRTGPKRQTDSEFVDFSLSNSKSGRSFSYNMMETKTENYKPKPPTADGGEAHYGERLETLLQNAHNEQDPENRQEPESKLYSSRNIQAFKKDLKVEQGLMQAPKKVAIATSDIKMMKLAKEELKVNRPQGRSYEKNVSMPRGRTTRNFGRRMSFGQKLMSGFRVMGRSPSNQKKHVGNGLMEKMGSKAYDDIDVVSLSNDNLSIEVETVSVTGM</sequence>
<feature type="compositionally biased region" description="Polar residues" evidence="2">
    <location>
        <begin position="542"/>
        <end position="560"/>
    </location>
</feature>
<organism evidence="3">
    <name type="scientific">Corethron hystrix</name>
    <dbReference type="NCBI Taxonomy" id="216773"/>
    <lineage>
        <taxon>Eukaryota</taxon>
        <taxon>Sar</taxon>
        <taxon>Stramenopiles</taxon>
        <taxon>Ochrophyta</taxon>
        <taxon>Bacillariophyta</taxon>
        <taxon>Coscinodiscophyceae</taxon>
        <taxon>Corethrophycidae</taxon>
        <taxon>Corethrales</taxon>
        <taxon>Corethraceae</taxon>
        <taxon>Corethron</taxon>
    </lineage>
</organism>
<feature type="compositionally biased region" description="Basic and acidic residues" evidence="2">
    <location>
        <begin position="480"/>
        <end position="513"/>
    </location>
</feature>